<keyword evidence="3" id="KW-1185">Reference proteome</keyword>
<keyword evidence="1" id="KW-1133">Transmembrane helix</keyword>
<dbReference type="EMBL" id="MU006807">
    <property type="protein sequence ID" value="KAF2635422.1"/>
    <property type="molecule type" value="Genomic_DNA"/>
</dbReference>
<gene>
    <name evidence="2" type="ORF">P280DRAFT_473829</name>
</gene>
<accession>A0A6A6RJG5</accession>
<evidence type="ECO:0000313" key="2">
    <source>
        <dbReference type="EMBL" id="KAF2635422.1"/>
    </source>
</evidence>
<keyword evidence="1" id="KW-0812">Transmembrane</keyword>
<organism evidence="2 3">
    <name type="scientific">Massarina eburnea CBS 473.64</name>
    <dbReference type="NCBI Taxonomy" id="1395130"/>
    <lineage>
        <taxon>Eukaryota</taxon>
        <taxon>Fungi</taxon>
        <taxon>Dikarya</taxon>
        <taxon>Ascomycota</taxon>
        <taxon>Pezizomycotina</taxon>
        <taxon>Dothideomycetes</taxon>
        <taxon>Pleosporomycetidae</taxon>
        <taxon>Pleosporales</taxon>
        <taxon>Massarineae</taxon>
        <taxon>Massarinaceae</taxon>
        <taxon>Massarina</taxon>
    </lineage>
</organism>
<sequence length="53" mass="5805">MYSISVVEAMTRIGCFYHGKEFSQETGMTSGLLSTIALFTIGILPFLDGIHYG</sequence>
<reference evidence="2" key="1">
    <citation type="journal article" date="2020" name="Stud. Mycol.">
        <title>101 Dothideomycetes genomes: a test case for predicting lifestyles and emergence of pathogens.</title>
        <authorList>
            <person name="Haridas S."/>
            <person name="Albert R."/>
            <person name="Binder M."/>
            <person name="Bloem J."/>
            <person name="Labutti K."/>
            <person name="Salamov A."/>
            <person name="Andreopoulos B."/>
            <person name="Baker S."/>
            <person name="Barry K."/>
            <person name="Bills G."/>
            <person name="Bluhm B."/>
            <person name="Cannon C."/>
            <person name="Castanera R."/>
            <person name="Culley D."/>
            <person name="Daum C."/>
            <person name="Ezra D."/>
            <person name="Gonzalez J."/>
            <person name="Henrissat B."/>
            <person name="Kuo A."/>
            <person name="Liang C."/>
            <person name="Lipzen A."/>
            <person name="Lutzoni F."/>
            <person name="Magnuson J."/>
            <person name="Mondo S."/>
            <person name="Nolan M."/>
            <person name="Ohm R."/>
            <person name="Pangilinan J."/>
            <person name="Park H.-J."/>
            <person name="Ramirez L."/>
            <person name="Alfaro M."/>
            <person name="Sun H."/>
            <person name="Tritt A."/>
            <person name="Yoshinaga Y."/>
            <person name="Zwiers L.-H."/>
            <person name="Turgeon B."/>
            <person name="Goodwin S."/>
            <person name="Spatafora J."/>
            <person name="Crous P."/>
            <person name="Grigoriev I."/>
        </authorList>
    </citation>
    <scope>NUCLEOTIDE SEQUENCE</scope>
    <source>
        <strain evidence="2">CBS 473.64</strain>
    </source>
</reference>
<name>A0A6A6RJG5_9PLEO</name>
<dbReference type="AlphaFoldDB" id="A0A6A6RJG5"/>
<keyword evidence="1" id="KW-0472">Membrane</keyword>
<evidence type="ECO:0000313" key="3">
    <source>
        <dbReference type="Proteomes" id="UP000799753"/>
    </source>
</evidence>
<dbReference type="Proteomes" id="UP000799753">
    <property type="component" value="Unassembled WGS sequence"/>
</dbReference>
<evidence type="ECO:0000256" key="1">
    <source>
        <dbReference type="SAM" id="Phobius"/>
    </source>
</evidence>
<protein>
    <submittedName>
        <fullName evidence="2">Uncharacterized protein</fullName>
    </submittedName>
</protein>
<feature type="transmembrane region" description="Helical" evidence="1">
    <location>
        <begin position="27"/>
        <end position="47"/>
    </location>
</feature>
<proteinExistence type="predicted"/>